<keyword evidence="1" id="KW-1133">Transmembrane helix</keyword>
<accession>W7XAR6</accession>
<name>W7XAR6_TETTS</name>
<keyword evidence="1" id="KW-0472">Membrane</keyword>
<reference evidence="3" key="1">
    <citation type="journal article" date="2006" name="PLoS Biol.">
        <title>Macronuclear genome sequence of the ciliate Tetrahymena thermophila, a model eukaryote.</title>
        <authorList>
            <person name="Eisen J.A."/>
            <person name="Coyne R.S."/>
            <person name="Wu M."/>
            <person name="Wu D."/>
            <person name="Thiagarajan M."/>
            <person name="Wortman J.R."/>
            <person name="Badger J.H."/>
            <person name="Ren Q."/>
            <person name="Amedeo P."/>
            <person name="Jones K.M."/>
            <person name="Tallon L.J."/>
            <person name="Delcher A.L."/>
            <person name="Salzberg S.L."/>
            <person name="Silva J.C."/>
            <person name="Haas B.J."/>
            <person name="Majoros W.H."/>
            <person name="Farzad M."/>
            <person name="Carlton J.M."/>
            <person name="Smith R.K. Jr."/>
            <person name="Garg J."/>
            <person name="Pearlman R.E."/>
            <person name="Karrer K.M."/>
            <person name="Sun L."/>
            <person name="Manning G."/>
            <person name="Elde N.C."/>
            <person name="Turkewitz A.P."/>
            <person name="Asai D.J."/>
            <person name="Wilkes D.E."/>
            <person name="Wang Y."/>
            <person name="Cai H."/>
            <person name="Collins K."/>
            <person name="Stewart B.A."/>
            <person name="Lee S.R."/>
            <person name="Wilamowska K."/>
            <person name="Weinberg Z."/>
            <person name="Ruzzo W.L."/>
            <person name="Wloga D."/>
            <person name="Gaertig J."/>
            <person name="Frankel J."/>
            <person name="Tsao C.-C."/>
            <person name="Gorovsky M.A."/>
            <person name="Keeling P.J."/>
            <person name="Waller R.F."/>
            <person name="Patron N.J."/>
            <person name="Cherry J.M."/>
            <person name="Stover N.A."/>
            <person name="Krieger C.J."/>
            <person name="del Toro C."/>
            <person name="Ryder H.F."/>
            <person name="Williamson S.C."/>
            <person name="Barbeau R.A."/>
            <person name="Hamilton E.P."/>
            <person name="Orias E."/>
        </authorList>
    </citation>
    <scope>NUCLEOTIDE SEQUENCE [LARGE SCALE GENOMIC DNA]</scope>
    <source>
        <strain evidence="3">SB210</strain>
    </source>
</reference>
<dbReference type="KEGG" id="tet:TTHERM_000075818"/>
<evidence type="ECO:0000256" key="1">
    <source>
        <dbReference type="SAM" id="Phobius"/>
    </source>
</evidence>
<gene>
    <name evidence="2" type="ORF">TTHERM_000075818</name>
</gene>
<keyword evidence="3" id="KW-1185">Reference proteome</keyword>
<keyword evidence="1 2" id="KW-0812">Transmembrane</keyword>
<dbReference type="InParanoid" id="W7XAR6"/>
<dbReference type="Proteomes" id="UP000009168">
    <property type="component" value="Unassembled WGS sequence"/>
</dbReference>
<dbReference type="GeneID" id="24437118"/>
<feature type="transmembrane region" description="Helical" evidence="1">
    <location>
        <begin position="119"/>
        <end position="140"/>
    </location>
</feature>
<dbReference type="EMBL" id="GG662704">
    <property type="protein sequence ID" value="EWS74432.1"/>
    <property type="molecule type" value="Genomic_DNA"/>
</dbReference>
<proteinExistence type="predicted"/>
<dbReference type="RefSeq" id="XP_012653009.1">
    <property type="nucleotide sequence ID" value="XM_012797555.1"/>
</dbReference>
<sequence length="145" mass="17676">MKRKANQKYKDLHQQKKFIQKRFNQFRNIALGTSQINTKEDIFCIEEKKNKHQKNKNLIHQNRILIRFNYQQNISLKLEINKLFIFFLGESKIKLDECQKKIPNLECYKNKLNILCKGGCSYLIYLTILLYLRLFLQIFFKTKFY</sequence>
<evidence type="ECO:0000313" key="3">
    <source>
        <dbReference type="Proteomes" id="UP000009168"/>
    </source>
</evidence>
<dbReference type="AlphaFoldDB" id="W7XAR6"/>
<protein>
    <submittedName>
        <fullName evidence="2">Transmembrane protein, putative</fullName>
    </submittedName>
</protein>
<organism evidence="2 3">
    <name type="scientific">Tetrahymena thermophila (strain SB210)</name>
    <dbReference type="NCBI Taxonomy" id="312017"/>
    <lineage>
        <taxon>Eukaryota</taxon>
        <taxon>Sar</taxon>
        <taxon>Alveolata</taxon>
        <taxon>Ciliophora</taxon>
        <taxon>Intramacronucleata</taxon>
        <taxon>Oligohymenophorea</taxon>
        <taxon>Hymenostomatida</taxon>
        <taxon>Tetrahymenina</taxon>
        <taxon>Tetrahymenidae</taxon>
        <taxon>Tetrahymena</taxon>
    </lineage>
</organism>
<evidence type="ECO:0000313" key="2">
    <source>
        <dbReference type="EMBL" id="EWS74432.1"/>
    </source>
</evidence>